<organism evidence="3 4">
    <name type="scientific">Apiospora phragmitis</name>
    <dbReference type="NCBI Taxonomy" id="2905665"/>
    <lineage>
        <taxon>Eukaryota</taxon>
        <taxon>Fungi</taxon>
        <taxon>Dikarya</taxon>
        <taxon>Ascomycota</taxon>
        <taxon>Pezizomycotina</taxon>
        <taxon>Sordariomycetes</taxon>
        <taxon>Xylariomycetidae</taxon>
        <taxon>Amphisphaeriales</taxon>
        <taxon>Apiosporaceae</taxon>
        <taxon>Apiospora</taxon>
    </lineage>
</organism>
<dbReference type="PANTHER" id="PTHR44169">
    <property type="entry name" value="NADPH-DEPENDENT 1-ACYLDIHYDROXYACETONE PHOSPHATE REDUCTASE"/>
    <property type="match status" value="1"/>
</dbReference>
<dbReference type="RefSeq" id="XP_066709971.1">
    <property type="nucleotide sequence ID" value="XM_066865010.1"/>
</dbReference>
<evidence type="ECO:0000256" key="1">
    <source>
        <dbReference type="ARBA" id="ARBA00006484"/>
    </source>
</evidence>
<dbReference type="GeneID" id="92098073"/>
<evidence type="ECO:0000256" key="2">
    <source>
        <dbReference type="ARBA" id="ARBA00023002"/>
    </source>
</evidence>
<accession>A0ABR1T970</accession>
<proteinExistence type="inferred from homology"/>
<name>A0ABR1T970_9PEZI</name>
<dbReference type="EMBL" id="JAQQWL010000013">
    <property type="protein sequence ID" value="KAK8043118.1"/>
    <property type="molecule type" value="Genomic_DNA"/>
</dbReference>
<dbReference type="Proteomes" id="UP001480595">
    <property type="component" value="Unassembled WGS sequence"/>
</dbReference>
<keyword evidence="2" id="KW-0560">Oxidoreductase</keyword>
<comment type="similarity">
    <text evidence="1">Belongs to the short-chain dehydrogenases/reductases (SDR) family.</text>
</comment>
<evidence type="ECO:0000313" key="4">
    <source>
        <dbReference type="Proteomes" id="UP001480595"/>
    </source>
</evidence>
<gene>
    <name evidence="3" type="ORF">PG994_013601</name>
</gene>
<keyword evidence="4" id="KW-1185">Reference proteome</keyword>
<protein>
    <submittedName>
        <fullName evidence="3">Oxidoreductase- short-chain dehydrogenase/reductase family</fullName>
    </submittedName>
</protein>
<evidence type="ECO:0000313" key="3">
    <source>
        <dbReference type="EMBL" id="KAK8043118.1"/>
    </source>
</evidence>
<comment type="caution">
    <text evidence="3">The sequence shown here is derived from an EMBL/GenBank/DDBJ whole genome shotgun (WGS) entry which is preliminary data.</text>
</comment>
<reference evidence="3 4" key="1">
    <citation type="submission" date="2023-01" db="EMBL/GenBank/DDBJ databases">
        <title>Analysis of 21 Apiospora genomes using comparative genomics revels a genus with tremendous synthesis potential of carbohydrate active enzymes and secondary metabolites.</title>
        <authorList>
            <person name="Sorensen T."/>
        </authorList>
    </citation>
    <scope>NUCLEOTIDE SEQUENCE [LARGE SCALE GENOMIC DNA]</scope>
    <source>
        <strain evidence="3 4">CBS 135458</strain>
    </source>
</reference>
<dbReference type="PANTHER" id="PTHR44169:SF6">
    <property type="entry name" value="NADPH-DEPENDENT 1-ACYLDIHYDROXYACETONE PHOSPHATE REDUCTASE"/>
    <property type="match status" value="1"/>
</dbReference>
<sequence length="126" mass="13954">MRLELEPFDVTVVTIIAGTVNTHFHDNEPRFLLPEGSRYAAIQDIIAGWARGKLKPPGCSAEQFVEAIVGDIVGPWKGGILWRGPYSGSIKFMSEWVPQWCNDAILRSMNLGFKELGQHLSGTGQK</sequence>